<dbReference type="AlphaFoldDB" id="A0AAD7FBA1"/>
<gene>
    <name evidence="1" type="ORF">FB45DRAFT_1112166</name>
</gene>
<name>A0AAD7FBA1_9AGAR</name>
<dbReference type="EMBL" id="JARKIF010000028">
    <property type="protein sequence ID" value="KAJ7613560.1"/>
    <property type="molecule type" value="Genomic_DNA"/>
</dbReference>
<organism evidence="1 2">
    <name type="scientific">Roridomyces roridus</name>
    <dbReference type="NCBI Taxonomy" id="1738132"/>
    <lineage>
        <taxon>Eukaryota</taxon>
        <taxon>Fungi</taxon>
        <taxon>Dikarya</taxon>
        <taxon>Basidiomycota</taxon>
        <taxon>Agaricomycotina</taxon>
        <taxon>Agaricomycetes</taxon>
        <taxon>Agaricomycetidae</taxon>
        <taxon>Agaricales</taxon>
        <taxon>Marasmiineae</taxon>
        <taxon>Mycenaceae</taxon>
        <taxon>Roridomyces</taxon>
    </lineage>
</organism>
<protein>
    <submittedName>
        <fullName evidence="1">Uncharacterized protein</fullName>
    </submittedName>
</protein>
<evidence type="ECO:0000313" key="2">
    <source>
        <dbReference type="Proteomes" id="UP001221142"/>
    </source>
</evidence>
<accession>A0AAD7FBA1</accession>
<proteinExistence type="predicted"/>
<dbReference type="Proteomes" id="UP001221142">
    <property type="component" value="Unassembled WGS sequence"/>
</dbReference>
<keyword evidence="2" id="KW-1185">Reference proteome</keyword>
<sequence>MSVIVLWDRWLCPFLITHHHLHDTSAAGLASGFAEFAMNSSLQAASPDFLHSGPTTSFRRPESPDYLLLRCRHHPPLYRWPATLLLPTARSPDTSTRVHDQGLRWFNVQRPLRLGHPIPIIQSFIGLRCCLTLALYPRSPSAFVPTLLFLTVNSGGDPSAHIRRGLLTLCHS</sequence>
<comment type="caution">
    <text evidence="1">The sequence shown here is derived from an EMBL/GenBank/DDBJ whole genome shotgun (WGS) entry which is preliminary data.</text>
</comment>
<evidence type="ECO:0000313" key="1">
    <source>
        <dbReference type="EMBL" id="KAJ7613560.1"/>
    </source>
</evidence>
<reference evidence="1" key="1">
    <citation type="submission" date="2023-03" db="EMBL/GenBank/DDBJ databases">
        <title>Massive genome expansion in bonnet fungi (Mycena s.s.) driven by repeated elements and novel gene families across ecological guilds.</title>
        <authorList>
            <consortium name="Lawrence Berkeley National Laboratory"/>
            <person name="Harder C.B."/>
            <person name="Miyauchi S."/>
            <person name="Viragh M."/>
            <person name="Kuo A."/>
            <person name="Thoen E."/>
            <person name="Andreopoulos B."/>
            <person name="Lu D."/>
            <person name="Skrede I."/>
            <person name="Drula E."/>
            <person name="Henrissat B."/>
            <person name="Morin E."/>
            <person name="Kohler A."/>
            <person name="Barry K."/>
            <person name="LaButti K."/>
            <person name="Morin E."/>
            <person name="Salamov A."/>
            <person name="Lipzen A."/>
            <person name="Mereny Z."/>
            <person name="Hegedus B."/>
            <person name="Baldrian P."/>
            <person name="Stursova M."/>
            <person name="Weitz H."/>
            <person name="Taylor A."/>
            <person name="Grigoriev I.V."/>
            <person name="Nagy L.G."/>
            <person name="Martin F."/>
            <person name="Kauserud H."/>
        </authorList>
    </citation>
    <scope>NUCLEOTIDE SEQUENCE</scope>
    <source>
        <strain evidence="1">9284</strain>
    </source>
</reference>